<sequence>MSGSIFGSAEPLDDPWALPAARNSESALMDRQPNAWGGYNSEFSDPLTTSFGGLDVNERFSEEEEDDIIGGVIQDPLLPINQDEGTSPLPKHVKAKASTIADVSETQTSEVWTDELTDSFNPLSYHNNTDKTIIRVKEIPEKEGLVFKHINYLITHNIVFPREYQVQQERGELKIVRRYSDFAWLIEVLWKKYPFRIIPDLPPKKFTIGTSSTDSVFLQRRRRGLQRFLNQVMKHPILSKESLVVMFLTVPNDFANWKKFANIDYSDEFNGLRVSLPRRFKLNLEKVFKTQADDDEEDDDEDKPSSNIVINNITQIWSESPQNFRDLDFIESLGAIDNQLNKFGELWSKLCILVERIERREIALSQDQQRFGHFLKEFSEINSTIYGMSNLLPVQKGGASVIGTSSTGEADERQNLGIINALLRTIVSYLFNSKQLKDQELASMDSETLENFKKFQDYIVALKLMLERLIGFKATSERDLHLLLNKITRANERLTQVKIKADVKGSEIDRLIQILQESSSDLYALITKIILVKNCVVSEFKIFQKTKYLLSEVFQDWFVEKVKYGDLEQQSLARCFNELQDMPLK</sequence>
<organism evidence="11 12">
    <name type="scientific">Kuraishia capsulata CBS 1993</name>
    <dbReference type="NCBI Taxonomy" id="1382522"/>
    <lineage>
        <taxon>Eukaryota</taxon>
        <taxon>Fungi</taxon>
        <taxon>Dikarya</taxon>
        <taxon>Ascomycota</taxon>
        <taxon>Saccharomycotina</taxon>
        <taxon>Pichiomycetes</taxon>
        <taxon>Pichiales</taxon>
        <taxon>Pichiaceae</taxon>
        <taxon>Kuraishia</taxon>
    </lineage>
</organism>
<keyword evidence="12" id="KW-1185">Reference proteome</keyword>
<evidence type="ECO:0000313" key="11">
    <source>
        <dbReference type="EMBL" id="CDK26571.1"/>
    </source>
</evidence>
<evidence type="ECO:0000256" key="6">
    <source>
        <dbReference type="ARBA" id="ARBA00022490"/>
    </source>
</evidence>
<dbReference type="GO" id="GO:0005829">
    <property type="term" value="C:cytosol"/>
    <property type="evidence" value="ECO:0007669"/>
    <property type="project" value="GOC"/>
</dbReference>
<dbReference type="HOGENOM" id="CLU_009058_2_0_1"/>
<protein>
    <recommendedName>
        <fullName evidence="4">Sorting nexin MVP1</fullName>
    </recommendedName>
    <alternativeName>
        <fullName evidence="9">Sorting nexin mvp1</fullName>
    </alternativeName>
</protein>
<gene>
    <name evidence="11" type="ORF">KUCA_T00002543001</name>
</gene>
<dbReference type="PANTHER" id="PTHR47554:SF1">
    <property type="entry name" value="SORTING NEXIN MVP1"/>
    <property type="match status" value="1"/>
</dbReference>
<evidence type="ECO:0000256" key="5">
    <source>
        <dbReference type="ARBA" id="ARBA00022448"/>
    </source>
</evidence>
<comment type="similarity">
    <text evidence="3">Belongs to the sorting nexin family.</text>
</comment>
<evidence type="ECO:0000313" key="12">
    <source>
        <dbReference type="Proteomes" id="UP000019384"/>
    </source>
</evidence>
<keyword evidence="5" id="KW-0813">Transport</keyword>
<dbReference type="AlphaFoldDB" id="W6MJV7"/>
<evidence type="ECO:0000256" key="3">
    <source>
        <dbReference type="ARBA" id="ARBA00010883"/>
    </source>
</evidence>
<keyword evidence="8" id="KW-0472">Membrane</keyword>
<dbReference type="OrthoDB" id="10064318at2759"/>
<dbReference type="InterPro" id="IPR045734">
    <property type="entry name" value="Snx8_BAR_dom"/>
</dbReference>
<dbReference type="PROSITE" id="PS50195">
    <property type="entry name" value="PX"/>
    <property type="match status" value="1"/>
</dbReference>
<name>W6MJV7_9ASCO</name>
<dbReference type="EMBL" id="HG793127">
    <property type="protein sequence ID" value="CDK26571.1"/>
    <property type="molecule type" value="Genomic_DNA"/>
</dbReference>
<accession>W6MJV7</accession>
<dbReference type="Gene3D" id="3.30.1520.10">
    <property type="entry name" value="Phox-like domain"/>
    <property type="match status" value="1"/>
</dbReference>
<dbReference type="InterPro" id="IPR028662">
    <property type="entry name" value="SNX8/Mvp1"/>
</dbReference>
<evidence type="ECO:0000256" key="8">
    <source>
        <dbReference type="ARBA" id="ARBA00023136"/>
    </source>
</evidence>
<dbReference type="Pfam" id="PF19566">
    <property type="entry name" value="Snx8_BAR_dom"/>
    <property type="match status" value="1"/>
</dbReference>
<dbReference type="GO" id="GO:0032266">
    <property type="term" value="F:phosphatidylinositol-3-phosphate binding"/>
    <property type="evidence" value="ECO:0007669"/>
    <property type="project" value="TreeGrafter"/>
</dbReference>
<dbReference type="InterPro" id="IPR036871">
    <property type="entry name" value="PX_dom_sf"/>
</dbReference>
<evidence type="ECO:0000256" key="9">
    <source>
        <dbReference type="ARBA" id="ARBA00072009"/>
    </source>
</evidence>
<evidence type="ECO:0000256" key="4">
    <source>
        <dbReference type="ARBA" id="ARBA00014268"/>
    </source>
</evidence>
<dbReference type="PANTHER" id="PTHR47554">
    <property type="entry name" value="SORTING NEXIN MVP1"/>
    <property type="match status" value="1"/>
</dbReference>
<dbReference type="InterPro" id="IPR001683">
    <property type="entry name" value="PX_dom"/>
</dbReference>
<dbReference type="GeneID" id="34519961"/>
<comment type="subcellular location">
    <subcellularLocation>
        <location evidence="2">Cytoplasm</location>
    </subcellularLocation>
    <subcellularLocation>
        <location evidence="1">Membrane</location>
        <topology evidence="1">Peripheral membrane protein</topology>
        <orientation evidence="1">Cytoplasmic side</orientation>
    </subcellularLocation>
</comment>
<dbReference type="GO" id="GO:0042147">
    <property type="term" value="P:retrograde transport, endosome to Golgi"/>
    <property type="evidence" value="ECO:0007669"/>
    <property type="project" value="InterPro"/>
</dbReference>
<dbReference type="GO" id="GO:0005768">
    <property type="term" value="C:endosome"/>
    <property type="evidence" value="ECO:0007669"/>
    <property type="project" value="TreeGrafter"/>
</dbReference>
<evidence type="ECO:0000256" key="1">
    <source>
        <dbReference type="ARBA" id="ARBA00004287"/>
    </source>
</evidence>
<evidence type="ECO:0000259" key="10">
    <source>
        <dbReference type="PROSITE" id="PS50195"/>
    </source>
</evidence>
<evidence type="ECO:0000256" key="7">
    <source>
        <dbReference type="ARBA" id="ARBA00022927"/>
    </source>
</evidence>
<dbReference type="RefSeq" id="XP_022458573.1">
    <property type="nucleotide sequence ID" value="XM_022602805.1"/>
</dbReference>
<evidence type="ECO:0000256" key="2">
    <source>
        <dbReference type="ARBA" id="ARBA00004496"/>
    </source>
</evidence>
<dbReference type="Proteomes" id="UP000019384">
    <property type="component" value="Unassembled WGS sequence"/>
</dbReference>
<dbReference type="SUPFAM" id="SSF64268">
    <property type="entry name" value="PX domain"/>
    <property type="match status" value="1"/>
</dbReference>
<dbReference type="SMART" id="SM00312">
    <property type="entry name" value="PX"/>
    <property type="match status" value="1"/>
</dbReference>
<reference evidence="11" key="2">
    <citation type="submission" date="2014-02" db="EMBL/GenBank/DDBJ databases">
        <title>Complete DNA sequence of /Kuraishia capsulata/ illustrates novel genomic features among budding yeasts (/Saccharomycotina/).</title>
        <authorList>
            <person name="Morales L."/>
            <person name="Noel B."/>
            <person name="Porcel B."/>
            <person name="Marcet-Houben M."/>
            <person name="Hullo M-F."/>
            <person name="Sacerdot C."/>
            <person name="Tekaia F."/>
            <person name="Leh-Louis V."/>
            <person name="Despons L."/>
            <person name="Khanna V."/>
            <person name="Aury J-M."/>
            <person name="Barbe V."/>
            <person name="Couloux A."/>
            <person name="Labadie K."/>
            <person name="Pelletier E."/>
            <person name="Souciet J-L."/>
            <person name="Boekhout T."/>
            <person name="Gabaldon T."/>
            <person name="Wincker P."/>
            <person name="Dujon B."/>
        </authorList>
    </citation>
    <scope>NUCLEOTIDE SEQUENCE</scope>
    <source>
        <strain evidence="11">CBS 1993</strain>
    </source>
</reference>
<dbReference type="Pfam" id="PF00787">
    <property type="entry name" value="PX"/>
    <property type="match status" value="1"/>
</dbReference>
<keyword evidence="6" id="KW-0963">Cytoplasm</keyword>
<dbReference type="GO" id="GO:0006623">
    <property type="term" value="P:protein targeting to vacuole"/>
    <property type="evidence" value="ECO:0007669"/>
    <property type="project" value="TreeGrafter"/>
</dbReference>
<reference evidence="11" key="1">
    <citation type="submission" date="2013-12" db="EMBL/GenBank/DDBJ databases">
        <authorList>
            <person name="Genoscope - CEA"/>
        </authorList>
    </citation>
    <scope>NUCLEOTIDE SEQUENCE</scope>
    <source>
        <strain evidence="11">CBS 1993</strain>
    </source>
</reference>
<dbReference type="FunFam" id="3.30.1520.10:FF:000042">
    <property type="entry name" value="Sorting nexin mvp1"/>
    <property type="match status" value="1"/>
</dbReference>
<dbReference type="GO" id="GO:0016020">
    <property type="term" value="C:membrane"/>
    <property type="evidence" value="ECO:0007669"/>
    <property type="project" value="UniProtKB-SubCell"/>
</dbReference>
<feature type="domain" description="PX" evidence="10">
    <location>
        <begin position="130"/>
        <end position="254"/>
    </location>
</feature>
<dbReference type="STRING" id="1382522.W6MJV7"/>
<keyword evidence="7" id="KW-0653">Protein transport</keyword>
<proteinExistence type="inferred from homology"/>